<organism evidence="9 10">
    <name type="scientific">Rapidithrix thailandica</name>
    <dbReference type="NCBI Taxonomy" id="413964"/>
    <lineage>
        <taxon>Bacteria</taxon>
        <taxon>Pseudomonadati</taxon>
        <taxon>Bacteroidota</taxon>
        <taxon>Cytophagia</taxon>
        <taxon>Cytophagales</taxon>
        <taxon>Flammeovirgaceae</taxon>
        <taxon>Rapidithrix</taxon>
    </lineage>
</organism>
<dbReference type="Pfam" id="PF02321">
    <property type="entry name" value="OEP"/>
    <property type="match status" value="2"/>
</dbReference>
<dbReference type="Pfam" id="PF04392">
    <property type="entry name" value="ABC_sub_bind"/>
    <property type="match status" value="1"/>
</dbReference>
<dbReference type="PANTHER" id="PTHR30026">
    <property type="entry name" value="OUTER MEMBRANE PROTEIN TOLC"/>
    <property type="match status" value="1"/>
</dbReference>
<dbReference type="SUPFAM" id="SSF56954">
    <property type="entry name" value="Outer membrane efflux proteins (OEP)"/>
    <property type="match status" value="1"/>
</dbReference>
<name>A0AAW9S1R5_9BACT</name>
<dbReference type="InterPro" id="IPR051906">
    <property type="entry name" value="TolC-like"/>
</dbReference>
<keyword evidence="8" id="KW-0175">Coiled coil</keyword>
<keyword evidence="4" id="KW-1134">Transmembrane beta strand</keyword>
<comment type="caution">
    <text evidence="9">The sequence shown here is derived from an EMBL/GenBank/DDBJ whole genome shotgun (WGS) entry which is preliminary data.</text>
</comment>
<evidence type="ECO:0000313" key="10">
    <source>
        <dbReference type="Proteomes" id="UP001403385"/>
    </source>
</evidence>
<keyword evidence="7" id="KW-0998">Cell outer membrane</keyword>
<evidence type="ECO:0000313" key="9">
    <source>
        <dbReference type="EMBL" id="MEN7546345.1"/>
    </source>
</evidence>
<feature type="coiled-coil region" evidence="8">
    <location>
        <begin position="451"/>
        <end position="478"/>
    </location>
</feature>
<evidence type="ECO:0000256" key="7">
    <source>
        <dbReference type="ARBA" id="ARBA00023237"/>
    </source>
</evidence>
<comment type="subcellular location">
    <subcellularLocation>
        <location evidence="1">Cell outer membrane</location>
    </subcellularLocation>
</comment>
<dbReference type="InterPro" id="IPR007487">
    <property type="entry name" value="ABC_transpt-TYRBP-like"/>
</dbReference>
<evidence type="ECO:0000256" key="5">
    <source>
        <dbReference type="ARBA" id="ARBA00022692"/>
    </source>
</evidence>
<dbReference type="GO" id="GO:1990281">
    <property type="term" value="C:efflux pump complex"/>
    <property type="evidence" value="ECO:0007669"/>
    <property type="project" value="TreeGrafter"/>
</dbReference>
<dbReference type="GO" id="GO:0015288">
    <property type="term" value="F:porin activity"/>
    <property type="evidence" value="ECO:0007669"/>
    <property type="project" value="TreeGrafter"/>
</dbReference>
<dbReference type="RefSeq" id="WP_346819133.1">
    <property type="nucleotide sequence ID" value="NZ_JBDKWZ010000001.1"/>
</dbReference>
<keyword evidence="5" id="KW-0812">Transmembrane</keyword>
<gene>
    <name evidence="9" type="ORF">AAG747_00405</name>
</gene>
<keyword evidence="6" id="KW-0472">Membrane</keyword>
<dbReference type="GO" id="GO:0015562">
    <property type="term" value="F:efflux transmembrane transporter activity"/>
    <property type="evidence" value="ECO:0007669"/>
    <property type="project" value="InterPro"/>
</dbReference>
<evidence type="ECO:0000256" key="4">
    <source>
        <dbReference type="ARBA" id="ARBA00022452"/>
    </source>
</evidence>
<dbReference type="Gene3D" id="1.20.1600.10">
    <property type="entry name" value="Outer membrane efflux proteins (OEP)"/>
    <property type="match status" value="1"/>
</dbReference>
<dbReference type="InterPro" id="IPR003423">
    <property type="entry name" value="OMP_efflux"/>
</dbReference>
<evidence type="ECO:0000256" key="2">
    <source>
        <dbReference type="ARBA" id="ARBA00007613"/>
    </source>
</evidence>
<sequence length="783" mass="89007">MKWISTLLWLMYTTITFSSAQSLRMGIITDFKQTPQITSFTQQLKEEIQKTLGPTHPLLLDSTNLRFADWDIEKTQSHYRSLSSRCDLVIVLGAASIHGILQDSMLTVPTIALGVFDVSLQNVPYTEKGTSGMANFSYVLTAHDMEEELSYFYEIYPFKHLSILVDSRTRQILNTEKSKEKIQYFQQKFNAEIQPVFIEEDPQNSLSEIPQNTDGVYVAMPYERSEEEIQQIAQYLIGQQLPSFSMSKRQVELGLMACVSDNNNIDQVLKKVAVMVDDLQRGEALADMPVHLNYKKNLYINRGTARKVDYSPTFKLLFTANFIGRQQETELPSYNAPDIVERALSQNLDIQISQQDILLSEQEVKQARSQWLPSAEASAQLIQIDEKRANPLINQAEKTASGGITVQQLIFSEQAIATIKIQKLLKKAQEHATRQQVMDIVLDCFTAYFDILRAKTNVNIQEENLETSKKNLELARIKVSLGSTNNSDIYRWESEVANVSQNVVEAQSSLLLAKIRLNTLLNNSLEEEFEVEDVTLDDNVFAIFSSSELGQYITGPEQLALITGFLIQEALTNYPTKRQLQANMQAVQRQEAMNKRRYYLPTLAAQGQWESIWWRGGVGSEPLPGSTFSDSRWNIGLNLSYPLFDGNRRQINLQTTRIQKEQLNTQIQSLDQNLTLSVQAQTLDLLKASTNIHYAKVASENAQKNFQLVQDNYTKGLVSIIQLLDAQQAALRAKEAFAISVYDYLIAFLSIENSIGFYHLLATPQNLTEFYQRLGEYITKDQN</sequence>
<dbReference type="Gene3D" id="3.40.50.2300">
    <property type="match status" value="2"/>
</dbReference>
<evidence type="ECO:0000256" key="3">
    <source>
        <dbReference type="ARBA" id="ARBA00022448"/>
    </source>
</evidence>
<dbReference type="AlphaFoldDB" id="A0AAW9S1R5"/>
<dbReference type="PANTHER" id="PTHR30026:SF20">
    <property type="entry name" value="OUTER MEMBRANE PROTEIN TOLC"/>
    <property type="match status" value="1"/>
</dbReference>
<keyword evidence="3" id="KW-0813">Transport</keyword>
<dbReference type="Proteomes" id="UP001403385">
    <property type="component" value="Unassembled WGS sequence"/>
</dbReference>
<reference evidence="9 10" key="1">
    <citation type="submission" date="2024-04" db="EMBL/GenBank/DDBJ databases">
        <title>Novel genus in family Flammeovirgaceae.</title>
        <authorList>
            <person name="Nguyen T.H."/>
            <person name="Vuong T.Q."/>
            <person name="Le H."/>
            <person name="Kim S.-G."/>
        </authorList>
    </citation>
    <scope>NUCLEOTIDE SEQUENCE [LARGE SCALE GENOMIC DNA]</scope>
    <source>
        <strain evidence="9 10">JCM 23209</strain>
    </source>
</reference>
<evidence type="ECO:0000256" key="8">
    <source>
        <dbReference type="SAM" id="Coils"/>
    </source>
</evidence>
<accession>A0AAW9S1R5</accession>
<comment type="similarity">
    <text evidence="2">Belongs to the outer membrane factor (OMF) (TC 1.B.17) family.</text>
</comment>
<dbReference type="EMBL" id="JBDKWZ010000001">
    <property type="protein sequence ID" value="MEN7546345.1"/>
    <property type="molecule type" value="Genomic_DNA"/>
</dbReference>
<keyword evidence="10" id="KW-1185">Reference proteome</keyword>
<dbReference type="GO" id="GO:0009279">
    <property type="term" value="C:cell outer membrane"/>
    <property type="evidence" value="ECO:0007669"/>
    <property type="project" value="UniProtKB-SubCell"/>
</dbReference>
<evidence type="ECO:0000256" key="6">
    <source>
        <dbReference type="ARBA" id="ARBA00023136"/>
    </source>
</evidence>
<protein>
    <submittedName>
        <fullName evidence="9">ABC transporter substrate binding protein</fullName>
    </submittedName>
</protein>
<evidence type="ECO:0000256" key="1">
    <source>
        <dbReference type="ARBA" id="ARBA00004442"/>
    </source>
</evidence>
<proteinExistence type="inferred from homology"/>